<gene>
    <name evidence="1" type="ORF">NKR23_g8952</name>
</gene>
<dbReference type="InterPro" id="IPR046486">
    <property type="entry name" value="DUF6579"/>
</dbReference>
<dbReference type="EMBL" id="JANBVO010000033">
    <property type="protein sequence ID" value="KAJ9137661.1"/>
    <property type="molecule type" value="Genomic_DNA"/>
</dbReference>
<sequence length="385" mass="42613">MANNSSAGEAGEFLRYALKDWESGANTTMNAVNLALNISDRVRHDPNGARTLAEIRKLVAAADVSNAQMRSFVDIFSHAAGSQAEVSREQLGQILNTLQGLESRAEASNETLRSIADAIKAFGKPSVVGQILGIGGLLTEAGAVAAIKRLADNTEKIAGSLCGIDQNLNSVNSRGDYFPQHVHSYVRTMIERHTLDEVAHYFFVFHQGHEWHPKFEDLQRQDPLGPQFIGYRDDLDELCAFLVNEVRPRIGEEPILHILMPTVKPLAITESLTFPDAMRPFCIEGQRGDGGAPYVFMCTPLPEDRQHLKHIGALRPKPRWVLLQQVGLCLPFVGQYTSIALEPQFFEDPYFTVPTEAGLLLYSSLYCPCAPVPPRMLGERRVPHV</sequence>
<evidence type="ECO:0000313" key="2">
    <source>
        <dbReference type="Proteomes" id="UP001174694"/>
    </source>
</evidence>
<dbReference type="AlphaFoldDB" id="A0AA38VCG6"/>
<organism evidence="1 2">
    <name type="scientific">Pleurostoma richardsiae</name>
    <dbReference type="NCBI Taxonomy" id="41990"/>
    <lineage>
        <taxon>Eukaryota</taxon>
        <taxon>Fungi</taxon>
        <taxon>Dikarya</taxon>
        <taxon>Ascomycota</taxon>
        <taxon>Pezizomycotina</taxon>
        <taxon>Sordariomycetes</taxon>
        <taxon>Sordariomycetidae</taxon>
        <taxon>Calosphaeriales</taxon>
        <taxon>Pleurostomataceae</taxon>
        <taxon>Pleurostoma</taxon>
    </lineage>
</organism>
<reference evidence="1" key="1">
    <citation type="submission" date="2022-07" db="EMBL/GenBank/DDBJ databases">
        <title>Fungi with potential for degradation of polypropylene.</title>
        <authorList>
            <person name="Gostincar C."/>
        </authorList>
    </citation>
    <scope>NUCLEOTIDE SEQUENCE</scope>
    <source>
        <strain evidence="1">EXF-13308</strain>
    </source>
</reference>
<dbReference type="Proteomes" id="UP001174694">
    <property type="component" value="Unassembled WGS sequence"/>
</dbReference>
<keyword evidence="2" id="KW-1185">Reference proteome</keyword>
<evidence type="ECO:0000313" key="1">
    <source>
        <dbReference type="EMBL" id="KAJ9137661.1"/>
    </source>
</evidence>
<protein>
    <submittedName>
        <fullName evidence="1">Uncharacterized protein</fullName>
    </submittedName>
</protein>
<accession>A0AA38VCG6</accession>
<name>A0AA38VCG6_9PEZI</name>
<dbReference type="Pfam" id="PF20219">
    <property type="entry name" value="DUF6579"/>
    <property type="match status" value="1"/>
</dbReference>
<proteinExistence type="predicted"/>
<comment type="caution">
    <text evidence="1">The sequence shown here is derived from an EMBL/GenBank/DDBJ whole genome shotgun (WGS) entry which is preliminary data.</text>
</comment>